<dbReference type="Pfam" id="PF04013">
    <property type="entry name" value="Methyltrn_RNA_2"/>
    <property type="match status" value="1"/>
</dbReference>
<comment type="catalytic activity">
    <reaction evidence="6">
        <text>pseudouridine(54) in tRNA + S-adenosyl-L-methionine = N(1)-methylpseudouridine(54) in tRNA + S-adenosyl-L-homocysteine + H(+)</text>
        <dbReference type="Rhea" id="RHEA:55292"/>
        <dbReference type="Rhea" id="RHEA-COMP:14140"/>
        <dbReference type="Rhea" id="RHEA-COMP:14141"/>
        <dbReference type="ChEBI" id="CHEBI:15378"/>
        <dbReference type="ChEBI" id="CHEBI:57856"/>
        <dbReference type="ChEBI" id="CHEBI:59789"/>
        <dbReference type="ChEBI" id="CHEBI:65314"/>
        <dbReference type="ChEBI" id="CHEBI:74890"/>
        <dbReference type="EC" id="2.1.1.257"/>
    </reaction>
</comment>
<comment type="subcellular location">
    <subcellularLocation>
        <location evidence="6">Cytoplasm</location>
    </subcellularLocation>
</comment>
<dbReference type="NCBIfam" id="NF002560">
    <property type="entry name" value="PRK02135.1"/>
    <property type="match status" value="1"/>
</dbReference>
<comment type="subunit">
    <text evidence="6">Homodimer.</text>
</comment>
<evidence type="ECO:0000256" key="5">
    <source>
        <dbReference type="ARBA" id="ARBA00022694"/>
    </source>
</evidence>
<sequence length="215" mass="24204">MVIIKKQDRILKKMRDFVIIAHKALTTGDFSLNDLPGSAGRMDILCRCINSCLFLSHDLRRDVQVHLLLLGDPEPGKIIRFDSEHVRYLNPDERSAGSLIKKALQKTAGEYEARSTPGVFIRSGNLGTLLNEFKDAGRRLIYLHEDGEDIRELSDLTNNAVFILGDHMGVTEEEEQLIKEHEAKTISLGPIPLHADHCIILINNEIDRNLSGRSQ</sequence>
<evidence type="ECO:0000256" key="3">
    <source>
        <dbReference type="ARBA" id="ARBA00022679"/>
    </source>
</evidence>
<keyword evidence="2 6" id="KW-0489">Methyltransferase</keyword>
<protein>
    <recommendedName>
        <fullName evidence="6">tRNA (pseudouridine(54)-N(1))-methyltransferase</fullName>
        <ecNumber evidence="6">2.1.1.257</ecNumber>
    </recommendedName>
</protein>
<reference evidence="7 8" key="1">
    <citation type="submission" date="2023-07" db="EMBL/GenBank/DDBJ databases">
        <title>Genomic Encyclopedia of Type Strains, Phase IV (KMG-IV): sequencing the most valuable type-strain genomes for metagenomic binning, comparative biology and taxonomic classification.</title>
        <authorList>
            <person name="Goeker M."/>
        </authorList>
    </citation>
    <scope>NUCLEOTIDE SEQUENCE [LARGE SCALE GENOMIC DNA]</scope>
    <source>
        <strain evidence="7 8">DSM 17273</strain>
    </source>
</reference>
<keyword evidence="5 6" id="KW-0819">tRNA processing</keyword>
<evidence type="ECO:0000256" key="6">
    <source>
        <dbReference type="HAMAP-Rule" id="MF_00587"/>
    </source>
</evidence>
<evidence type="ECO:0000313" key="7">
    <source>
        <dbReference type="EMBL" id="MDR6223282.1"/>
    </source>
</evidence>
<keyword evidence="4 6" id="KW-0949">S-adenosyl-L-methionine</keyword>
<comment type="function">
    <text evidence="6">Specifically catalyzes the N1-methylation of pseudouridine at position 54 (Psi54) in tRNAs.</text>
</comment>
<dbReference type="CDD" id="cd18087">
    <property type="entry name" value="TrmY-like"/>
    <property type="match status" value="1"/>
</dbReference>
<keyword evidence="8" id="KW-1185">Reference proteome</keyword>
<dbReference type="Gene3D" id="3.40.1280.10">
    <property type="match status" value="1"/>
</dbReference>
<dbReference type="EC" id="2.1.1.257" evidence="6"/>
<dbReference type="InterPro" id="IPR029028">
    <property type="entry name" value="Alpha/beta_knot_MTases"/>
</dbReference>
<evidence type="ECO:0000313" key="8">
    <source>
        <dbReference type="Proteomes" id="UP001185015"/>
    </source>
</evidence>
<dbReference type="SUPFAM" id="SSF75217">
    <property type="entry name" value="alpha/beta knot"/>
    <property type="match status" value="1"/>
</dbReference>
<name>A0AA90ZD54_9EURY</name>
<keyword evidence="3 6" id="KW-0808">Transferase</keyword>
<evidence type="ECO:0000256" key="2">
    <source>
        <dbReference type="ARBA" id="ARBA00022603"/>
    </source>
</evidence>
<feature type="binding site" evidence="6">
    <location>
        <position position="143"/>
    </location>
    <ligand>
        <name>S-adenosyl-L-methionine</name>
        <dbReference type="ChEBI" id="CHEBI:59789"/>
    </ligand>
</feature>
<dbReference type="GO" id="GO:0005737">
    <property type="term" value="C:cytoplasm"/>
    <property type="evidence" value="ECO:0007669"/>
    <property type="project" value="UniProtKB-SubCell"/>
</dbReference>
<proteinExistence type="inferred from homology"/>
<dbReference type="GO" id="GO:0008757">
    <property type="term" value="F:S-adenosylmethionine-dependent methyltransferase activity"/>
    <property type="evidence" value="ECO:0007669"/>
    <property type="project" value="UniProtKB-UniRule"/>
</dbReference>
<dbReference type="EMBL" id="JAVDQI010000006">
    <property type="protein sequence ID" value="MDR6223282.1"/>
    <property type="molecule type" value="Genomic_DNA"/>
</dbReference>
<accession>A0AA90ZD54</accession>
<comment type="caution">
    <text evidence="7">The sequence shown here is derived from an EMBL/GenBank/DDBJ whole genome shotgun (WGS) entry which is preliminary data.</text>
</comment>
<comment type="caution">
    <text evidence="6">Lacks conserved residue(s) required for the propagation of feature annotation.</text>
</comment>
<evidence type="ECO:0000256" key="1">
    <source>
        <dbReference type="ARBA" id="ARBA00022490"/>
    </source>
</evidence>
<feature type="binding site" evidence="6">
    <location>
        <position position="198"/>
    </location>
    <ligand>
        <name>S-adenosyl-L-methionine</name>
        <dbReference type="ChEBI" id="CHEBI:59789"/>
    </ligand>
</feature>
<dbReference type="InterPro" id="IPR029026">
    <property type="entry name" value="tRNA_m1G_MTases_N"/>
</dbReference>
<feature type="binding site" evidence="6">
    <location>
        <position position="165"/>
    </location>
    <ligand>
        <name>S-adenosyl-L-methionine</name>
        <dbReference type="ChEBI" id="CHEBI:59789"/>
    </ligand>
</feature>
<dbReference type="PANTHER" id="PTHR40703">
    <property type="entry name" value="TRNA (PSEUDOURIDINE(54)-N(1))-METHYLTRANSFERASE"/>
    <property type="match status" value="1"/>
</dbReference>
<gene>
    <name evidence="6" type="primary">trmY</name>
    <name evidence="7" type="ORF">J2750_001747</name>
</gene>
<comment type="similarity">
    <text evidence="6">Belongs to the methyltransferase superfamily. TrmY family.</text>
</comment>
<dbReference type="GO" id="GO:0008175">
    <property type="term" value="F:tRNA methyltransferase activity"/>
    <property type="evidence" value="ECO:0007669"/>
    <property type="project" value="UniProtKB-UniRule"/>
</dbReference>
<dbReference type="InterPro" id="IPR007158">
    <property type="entry name" value="TrmY"/>
</dbReference>
<dbReference type="AlphaFoldDB" id="A0AA90ZD54"/>
<dbReference type="HAMAP" id="MF_00587">
    <property type="entry name" value="tRNA_methyltr_TrmY"/>
    <property type="match status" value="1"/>
</dbReference>
<evidence type="ECO:0000256" key="4">
    <source>
        <dbReference type="ARBA" id="ARBA00022691"/>
    </source>
</evidence>
<organism evidence="7 8">
    <name type="scientific">Methanococcoides alaskense</name>
    <dbReference type="NCBI Taxonomy" id="325778"/>
    <lineage>
        <taxon>Archaea</taxon>
        <taxon>Methanobacteriati</taxon>
        <taxon>Methanobacteriota</taxon>
        <taxon>Stenosarchaea group</taxon>
        <taxon>Methanomicrobia</taxon>
        <taxon>Methanosarcinales</taxon>
        <taxon>Methanosarcinaceae</taxon>
        <taxon>Methanococcoides</taxon>
    </lineage>
</organism>
<dbReference type="GO" id="GO:0030488">
    <property type="term" value="P:tRNA methylation"/>
    <property type="evidence" value="ECO:0007669"/>
    <property type="project" value="UniProtKB-UniRule"/>
</dbReference>
<dbReference type="Proteomes" id="UP001185015">
    <property type="component" value="Unassembled WGS sequence"/>
</dbReference>
<dbReference type="PANTHER" id="PTHR40703:SF1">
    <property type="entry name" value="TRNA (PSEUDOURIDINE(54)-N(1))-METHYLTRANSFERASE"/>
    <property type="match status" value="1"/>
</dbReference>
<keyword evidence="1 6" id="KW-0963">Cytoplasm</keyword>